<name>A0A9W4TTV5_9ASCO</name>
<dbReference type="OrthoDB" id="424974at2759"/>
<dbReference type="AlphaFoldDB" id="A0A9W4TTV5"/>
<dbReference type="Gene3D" id="4.10.240.10">
    <property type="entry name" value="Zn(2)-C6 fungal-type DNA-binding domain"/>
    <property type="match status" value="1"/>
</dbReference>
<evidence type="ECO:0000313" key="6">
    <source>
        <dbReference type="Proteomes" id="UP001152885"/>
    </source>
</evidence>
<evidence type="ECO:0000256" key="3">
    <source>
        <dbReference type="SAM" id="MobiDB-lite"/>
    </source>
</evidence>
<dbReference type="GO" id="GO:0000976">
    <property type="term" value="F:transcription cis-regulatory region binding"/>
    <property type="evidence" value="ECO:0007669"/>
    <property type="project" value="TreeGrafter"/>
</dbReference>
<evidence type="ECO:0000256" key="1">
    <source>
        <dbReference type="ARBA" id="ARBA00004123"/>
    </source>
</evidence>
<dbReference type="CDD" id="cd00067">
    <property type="entry name" value="GAL4"/>
    <property type="match status" value="1"/>
</dbReference>
<sequence length="675" mass="76985">MFQPSFRSDKSETIIEQNSSNGPSIIKATTSAQKRGYSRNGCRECKRRKIKCDEGKPACGKCTKLNKTCSYPEIGEKVLRVSKKKLESIDYYHKQDDSDQNNHIKPLTIQMYSGPNFQNQKKKKQKKKLNPQFVYNNLDFRSKSGSPETVNLNPVVPSIPFNISSTTSAAVETNNCLYNDEDLNLIASDLNNIVNDIMFTSNMNMNFDSDQFVLFDPADLYLNNSDDNNIPRHVSIESIKLKTLDEKGYLSEFYNTFAPQILPFGALDPITQTYSNPIRDVLLKYGAKEPFLLSAILSQGAKIVYEKTKNQKDLDNYGSYLSNCLRLLGPALSKNRDKFNVKDDLISNIETILLTVLLLTSSNATTSKQSWRPHLKGAKDIIIKATNSKINASKTLILCKVWFADFEILAGLSSHLGGTLKTDDELNSIINFDDDYIKQVLTQYGMLQENNFNIMFGYDNDLIYLFRDLTKILNKKRESPKRFILNNSLEYIRLISGFYQHYQKVYSSKSCKVDDSNLFYNLVDTIYFQDNTSIRISWMDISQQAFALAGLITMFASILLDPPESPHIQDLNSKLIKLIEPFENAIDFNRLTFTNALSMIQWPIIIAGLNCTSEDDHQKSIIINFFKICFKLGSSSAEIAIKRIEKLWNLRKNGLEYVNDNNDEINENKIDTVAY</sequence>
<proteinExistence type="predicted"/>
<dbReference type="InterPro" id="IPR036864">
    <property type="entry name" value="Zn2-C6_fun-type_DNA-bd_sf"/>
</dbReference>
<dbReference type="InterPro" id="IPR021858">
    <property type="entry name" value="Fun_TF"/>
</dbReference>
<dbReference type="InterPro" id="IPR001138">
    <property type="entry name" value="Zn2Cys6_DnaBD"/>
</dbReference>
<reference evidence="5" key="1">
    <citation type="submission" date="2022-12" db="EMBL/GenBank/DDBJ databases">
        <authorList>
            <person name="Brejova B."/>
        </authorList>
    </citation>
    <scope>NUCLEOTIDE SEQUENCE</scope>
</reference>
<evidence type="ECO:0000256" key="2">
    <source>
        <dbReference type="ARBA" id="ARBA00023242"/>
    </source>
</evidence>
<dbReference type="GO" id="GO:0008270">
    <property type="term" value="F:zinc ion binding"/>
    <property type="evidence" value="ECO:0007669"/>
    <property type="project" value="InterPro"/>
</dbReference>
<evidence type="ECO:0000313" key="5">
    <source>
        <dbReference type="EMBL" id="CAI5756946.1"/>
    </source>
</evidence>
<protein>
    <recommendedName>
        <fullName evidence="4">Zn(2)-C6 fungal-type domain-containing protein</fullName>
    </recommendedName>
</protein>
<organism evidence="5 6">
    <name type="scientific">Candida verbasci</name>
    <dbReference type="NCBI Taxonomy" id="1227364"/>
    <lineage>
        <taxon>Eukaryota</taxon>
        <taxon>Fungi</taxon>
        <taxon>Dikarya</taxon>
        <taxon>Ascomycota</taxon>
        <taxon>Saccharomycotina</taxon>
        <taxon>Pichiomycetes</taxon>
        <taxon>Debaryomycetaceae</taxon>
        <taxon>Candida/Lodderomyces clade</taxon>
        <taxon>Candida</taxon>
    </lineage>
</organism>
<dbReference type="Proteomes" id="UP001152885">
    <property type="component" value="Unassembled WGS sequence"/>
</dbReference>
<dbReference type="Pfam" id="PF00172">
    <property type="entry name" value="Zn_clus"/>
    <property type="match status" value="1"/>
</dbReference>
<evidence type="ECO:0000259" key="4">
    <source>
        <dbReference type="PROSITE" id="PS50048"/>
    </source>
</evidence>
<dbReference type="PANTHER" id="PTHR37534:SF49">
    <property type="entry name" value="LYSINE BIOSYNTHESIS REGULATORY PROTEIN LYS14"/>
    <property type="match status" value="1"/>
</dbReference>
<dbReference type="PANTHER" id="PTHR37534">
    <property type="entry name" value="TRANSCRIPTIONAL ACTIVATOR PROTEIN UGA3"/>
    <property type="match status" value="1"/>
</dbReference>
<feature type="region of interest" description="Disordered" evidence="3">
    <location>
        <begin position="1"/>
        <end position="25"/>
    </location>
</feature>
<dbReference type="GO" id="GO:0045944">
    <property type="term" value="P:positive regulation of transcription by RNA polymerase II"/>
    <property type="evidence" value="ECO:0007669"/>
    <property type="project" value="TreeGrafter"/>
</dbReference>
<dbReference type="GO" id="GO:0005634">
    <property type="term" value="C:nucleus"/>
    <property type="evidence" value="ECO:0007669"/>
    <property type="project" value="UniProtKB-SubCell"/>
</dbReference>
<dbReference type="GO" id="GO:0000981">
    <property type="term" value="F:DNA-binding transcription factor activity, RNA polymerase II-specific"/>
    <property type="evidence" value="ECO:0007669"/>
    <property type="project" value="InterPro"/>
</dbReference>
<dbReference type="Pfam" id="PF11951">
    <property type="entry name" value="Fungal_trans_2"/>
    <property type="match status" value="1"/>
</dbReference>
<accession>A0A9W4TTV5</accession>
<comment type="caution">
    <text evidence="5">The sequence shown here is derived from an EMBL/GenBank/DDBJ whole genome shotgun (WGS) entry which is preliminary data.</text>
</comment>
<gene>
    <name evidence="5" type="ORF">CANVERA_P1463</name>
</gene>
<comment type="subcellular location">
    <subcellularLocation>
        <location evidence="1">Nucleus</location>
    </subcellularLocation>
</comment>
<feature type="compositionally biased region" description="Polar residues" evidence="3">
    <location>
        <begin position="14"/>
        <end position="25"/>
    </location>
</feature>
<dbReference type="SMART" id="SM00066">
    <property type="entry name" value="GAL4"/>
    <property type="match status" value="1"/>
</dbReference>
<feature type="domain" description="Zn(2)-C6 fungal-type" evidence="4">
    <location>
        <begin position="41"/>
        <end position="71"/>
    </location>
</feature>
<dbReference type="PROSITE" id="PS00463">
    <property type="entry name" value="ZN2_CY6_FUNGAL_1"/>
    <property type="match status" value="1"/>
</dbReference>
<dbReference type="EMBL" id="CANTUO010000001">
    <property type="protein sequence ID" value="CAI5756946.1"/>
    <property type="molecule type" value="Genomic_DNA"/>
</dbReference>
<dbReference type="PROSITE" id="PS50048">
    <property type="entry name" value="ZN2_CY6_FUNGAL_2"/>
    <property type="match status" value="1"/>
</dbReference>
<keyword evidence="6" id="KW-1185">Reference proteome</keyword>
<dbReference type="SUPFAM" id="SSF57701">
    <property type="entry name" value="Zn2/Cys6 DNA-binding domain"/>
    <property type="match status" value="1"/>
</dbReference>
<keyword evidence="2" id="KW-0539">Nucleus</keyword>